<dbReference type="NCBIfam" id="NF003653">
    <property type="entry name" value="PRK05287.1-1"/>
    <property type="match status" value="1"/>
</dbReference>
<protein>
    <recommendedName>
        <fullName evidence="5">Cell division protein ZapD</fullName>
    </recommendedName>
    <alternativeName>
        <fullName evidence="5">Z ring-associated protein D</fullName>
    </alternativeName>
</protein>
<dbReference type="HAMAP" id="MF_01092">
    <property type="entry name" value="ZapD"/>
    <property type="match status" value="1"/>
</dbReference>
<dbReference type="EMBL" id="SMCR01000002">
    <property type="protein sequence ID" value="TCV99164.1"/>
    <property type="molecule type" value="Genomic_DNA"/>
</dbReference>
<evidence type="ECO:0000256" key="3">
    <source>
        <dbReference type="ARBA" id="ARBA00023210"/>
    </source>
</evidence>
<evidence type="ECO:0000256" key="2">
    <source>
        <dbReference type="ARBA" id="ARBA00022618"/>
    </source>
</evidence>
<comment type="subunit">
    <text evidence="5">Interacts with FtsZ.</text>
</comment>
<proteinExistence type="inferred from homology"/>
<dbReference type="Proteomes" id="UP000295719">
    <property type="component" value="Unassembled WGS sequence"/>
</dbReference>
<dbReference type="GO" id="GO:0005737">
    <property type="term" value="C:cytoplasm"/>
    <property type="evidence" value="ECO:0007669"/>
    <property type="project" value="UniProtKB-SubCell"/>
</dbReference>
<evidence type="ECO:0000256" key="4">
    <source>
        <dbReference type="ARBA" id="ARBA00023306"/>
    </source>
</evidence>
<evidence type="ECO:0000256" key="5">
    <source>
        <dbReference type="HAMAP-Rule" id="MF_01092"/>
    </source>
</evidence>
<keyword evidence="2 5" id="KW-0132">Cell division</keyword>
<accession>A0A4V2W5C0</accession>
<reference evidence="6 7" key="1">
    <citation type="submission" date="2019-03" db="EMBL/GenBank/DDBJ databases">
        <title>Genomic Encyclopedia of Type Strains, Phase IV (KMG-IV): sequencing the most valuable type-strain genomes for metagenomic binning, comparative biology and taxonomic classification.</title>
        <authorList>
            <person name="Goeker M."/>
        </authorList>
    </citation>
    <scope>NUCLEOTIDE SEQUENCE [LARGE SCALE GENOMIC DNA]</scope>
    <source>
        <strain evidence="6 7">DSM 19580</strain>
    </source>
</reference>
<dbReference type="Gene3D" id="2.60.440.10">
    <property type="entry name" value="YacF-like domains"/>
    <property type="match status" value="1"/>
</dbReference>
<comment type="caution">
    <text evidence="6">The sequence shown here is derived from an EMBL/GenBank/DDBJ whole genome shotgun (WGS) entry which is preliminary data.</text>
</comment>
<gene>
    <name evidence="5" type="primary">zapD</name>
    <name evidence="6" type="ORF">EDC52_102505</name>
</gene>
<dbReference type="SUPFAM" id="SSF160950">
    <property type="entry name" value="YacF-like"/>
    <property type="match status" value="1"/>
</dbReference>
<comment type="similarity">
    <text evidence="5">Belongs to the ZapD family.</text>
</comment>
<evidence type="ECO:0000313" key="6">
    <source>
        <dbReference type="EMBL" id="TCV99164.1"/>
    </source>
</evidence>
<dbReference type="GO" id="GO:0032153">
    <property type="term" value="C:cell division site"/>
    <property type="evidence" value="ECO:0007669"/>
    <property type="project" value="TreeGrafter"/>
</dbReference>
<dbReference type="OrthoDB" id="5294622at2"/>
<dbReference type="PANTHER" id="PTHR39455">
    <property type="entry name" value="CELL DIVISION PROTEIN ZAPD"/>
    <property type="match status" value="1"/>
</dbReference>
<dbReference type="InterPro" id="IPR009777">
    <property type="entry name" value="ZapD"/>
</dbReference>
<dbReference type="InterPro" id="IPR027462">
    <property type="entry name" value="ZapD_C"/>
</dbReference>
<dbReference type="Gene3D" id="1.10.3900.10">
    <property type="entry name" value="YacF-like"/>
    <property type="match status" value="1"/>
</dbReference>
<dbReference type="RefSeq" id="WP_131864529.1">
    <property type="nucleotide sequence ID" value="NZ_SMCR01000002.1"/>
</dbReference>
<comment type="subcellular location">
    <subcellularLocation>
        <location evidence="5">Cytoplasm</location>
    </subcellularLocation>
    <text evidence="5">Localizes to mid-cell in an FtsZ-dependent manner.</text>
</comment>
<dbReference type="Pfam" id="PF07072">
    <property type="entry name" value="ZapD"/>
    <property type="match status" value="1"/>
</dbReference>
<dbReference type="FunFam" id="2.60.440.10:FF:000001">
    <property type="entry name" value="Cell division protein ZapD"/>
    <property type="match status" value="1"/>
</dbReference>
<evidence type="ECO:0000256" key="1">
    <source>
        <dbReference type="ARBA" id="ARBA00022490"/>
    </source>
</evidence>
<dbReference type="InterPro" id="IPR036268">
    <property type="entry name" value="ZapD_sf"/>
</dbReference>
<dbReference type="GO" id="GO:0043093">
    <property type="term" value="P:FtsZ-dependent cytokinesis"/>
    <property type="evidence" value="ECO:0007669"/>
    <property type="project" value="UniProtKB-UniRule"/>
</dbReference>
<name>A0A4V2W5C0_9GAMM</name>
<dbReference type="AlphaFoldDB" id="A0A4V2W5C0"/>
<dbReference type="GO" id="GO:0000917">
    <property type="term" value="P:division septum assembly"/>
    <property type="evidence" value="ECO:0007669"/>
    <property type="project" value="UniProtKB-KW"/>
</dbReference>
<keyword evidence="7" id="KW-1185">Reference proteome</keyword>
<dbReference type="PANTHER" id="PTHR39455:SF1">
    <property type="entry name" value="CELL DIVISION PROTEIN ZAPD"/>
    <property type="match status" value="1"/>
</dbReference>
<sequence length="253" mass="29097">MSNVDATPTTVLFEHPLNEKMRTWLRLEFLLQHIFDSPPLATISNTLPFFRTLSDLLDVLERGEIRTDMLKELERQQQKMRQWEGVPGVDTERVLTVRDELKQCASILMSAPRLGQALREDRLIAAVRQRLSIPGGCCSFDLPSLHIWLHLPQSSRDSQKNEWLVTLLPLHNTLILLLGMVRNSGQFKQQISLNGFFQDNADEGELLRMRIPLEHQLYPQVSGHKTRYAIRFLSLDSEKGVPPNRLSFELACC</sequence>
<organism evidence="6 7">
    <name type="scientific">Biostraticola tofi</name>
    <dbReference type="NCBI Taxonomy" id="466109"/>
    <lineage>
        <taxon>Bacteria</taxon>
        <taxon>Pseudomonadati</taxon>
        <taxon>Pseudomonadota</taxon>
        <taxon>Gammaproteobacteria</taxon>
        <taxon>Enterobacterales</taxon>
        <taxon>Bruguierivoracaceae</taxon>
        <taxon>Biostraticola</taxon>
    </lineage>
</organism>
<comment type="function">
    <text evidence="5">Cell division factor that enhances FtsZ-ring assembly. Directly interacts with FtsZ and promotes bundling of FtsZ protofilaments, with a reduction in FtsZ GTPase activity.</text>
</comment>
<keyword evidence="3 5" id="KW-0717">Septation</keyword>
<keyword evidence="4 5" id="KW-0131">Cell cycle</keyword>
<keyword evidence="1 5" id="KW-0963">Cytoplasm</keyword>
<evidence type="ECO:0000313" key="7">
    <source>
        <dbReference type="Proteomes" id="UP000295719"/>
    </source>
</evidence>
<dbReference type="NCBIfam" id="NF003655">
    <property type="entry name" value="PRK05287.1-3"/>
    <property type="match status" value="1"/>
</dbReference>